<dbReference type="HOGENOM" id="CLU_000288_57_33_1"/>
<dbReference type="PROSITE" id="PS50082">
    <property type="entry name" value="WD_REPEATS_2"/>
    <property type="match status" value="5"/>
</dbReference>
<dbReference type="OrthoDB" id="6262491at2759"/>
<dbReference type="AlphaFoldDB" id="A0A0C9U397"/>
<dbReference type="InterPro" id="IPR001680">
    <property type="entry name" value="WD40_rpt"/>
</dbReference>
<keyword evidence="2" id="KW-0677">Repeat</keyword>
<feature type="repeat" description="WD" evidence="3">
    <location>
        <begin position="4"/>
        <end position="45"/>
    </location>
</feature>
<dbReference type="Gene3D" id="2.130.10.10">
    <property type="entry name" value="YVTN repeat-like/Quinoprotein amine dehydrogenase"/>
    <property type="match status" value="3"/>
</dbReference>
<name>A0A0C9U397_PAXIN</name>
<dbReference type="PROSITE" id="PS50294">
    <property type="entry name" value="WD_REPEATS_REGION"/>
    <property type="match status" value="4"/>
</dbReference>
<evidence type="ECO:0000256" key="1">
    <source>
        <dbReference type="ARBA" id="ARBA00022574"/>
    </source>
</evidence>
<dbReference type="SUPFAM" id="SSF50978">
    <property type="entry name" value="WD40 repeat-like"/>
    <property type="match status" value="1"/>
</dbReference>
<dbReference type="Proteomes" id="UP000053647">
    <property type="component" value="Unassembled WGS sequence"/>
</dbReference>
<dbReference type="PANTHER" id="PTHR19879:SF9">
    <property type="entry name" value="TRANSCRIPTION INITIATION FACTOR TFIID SUBUNIT 5"/>
    <property type="match status" value="1"/>
</dbReference>
<protein>
    <submittedName>
        <fullName evidence="4">Unplaced genomic scaffold PAXINscaffold_24, whole genome shotgun sequence</fullName>
    </submittedName>
</protein>
<dbReference type="PROSITE" id="PS00678">
    <property type="entry name" value="WD_REPEATS_1"/>
    <property type="match status" value="1"/>
</dbReference>
<feature type="repeat" description="WD" evidence="3">
    <location>
        <begin position="215"/>
        <end position="249"/>
    </location>
</feature>
<dbReference type="CDD" id="cd00200">
    <property type="entry name" value="WD40"/>
    <property type="match status" value="1"/>
</dbReference>
<gene>
    <name evidence="4" type="ORF">PAXINDRAFT_79923</name>
</gene>
<accession>A0A0C9U397</accession>
<sequence>MRVFEGHTSKVRCVCFYPDENKLVSGSGDGTLRIWDRKTGAVEVLKGHTFDVWGVDVSRDGKMVVSGSWDKTVRIWNAESGETTCTIETQSWVKSVQFSHDSSRVVAGLEDSTARVWSVETGKLAFEPIKCHRGSVECVRYSPSGDRIASASARGSVAIWNSHNGEQLRTWKAHNNVDSPTSLSLSPTGTHLATSNWDEKIPFVFDISTGEQVAALWHGENVNEIAYSPSGQFIATACQDNKVYLWQVSFYSRRP</sequence>
<evidence type="ECO:0000313" key="4">
    <source>
        <dbReference type="EMBL" id="KIJ14002.1"/>
    </source>
</evidence>
<reference evidence="4 5" key="1">
    <citation type="submission" date="2014-06" db="EMBL/GenBank/DDBJ databases">
        <authorList>
            <consortium name="DOE Joint Genome Institute"/>
            <person name="Kuo A."/>
            <person name="Kohler A."/>
            <person name="Nagy L.G."/>
            <person name="Floudas D."/>
            <person name="Copeland A."/>
            <person name="Barry K.W."/>
            <person name="Cichocki N."/>
            <person name="Veneault-Fourrey C."/>
            <person name="LaButti K."/>
            <person name="Lindquist E.A."/>
            <person name="Lipzen A."/>
            <person name="Lundell T."/>
            <person name="Morin E."/>
            <person name="Murat C."/>
            <person name="Sun H."/>
            <person name="Tunlid A."/>
            <person name="Henrissat B."/>
            <person name="Grigoriev I.V."/>
            <person name="Hibbett D.S."/>
            <person name="Martin F."/>
            <person name="Nordberg H.P."/>
            <person name="Cantor M.N."/>
            <person name="Hua S.X."/>
        </authorList>
    </citation>
    <scope>NUCLEOTIDE SEQUENCE [LARGE SCALE GENOMIC DNA]</scope>
    <source>
        <strain evidence="4 5">ATCC 200175</strain>
    </source>
</reference>
<evidence type="ECO:0000256" key="2">
    <source>
        <dbReference type="ARBA" id="ARBA00022737"/>
    </source>
</evidence>
<keyword evidence="5" id="KW-1185">Reference proteome</keyword>
<organism evidence="4 5">
    <name type="scientific">Paxillus involutus ATCC 200175</name>
    <dbReference type="NCBI Taxonomy" id="664439"/>
    <lineage>
        <taxon>Eukaryota</taxon>
        <taxon>Fungi</taxon>
        <taxon>Dikarya</taxon>
        <taxon>Basidiomycota</taxon>
        <taxon>Agaricomycotina</taxon>
        <taxon>Agaricomycetes</taxon>
        <taxon>Agaricomycetidae</taxon>
        <taxon>Boletales</taxon>
        <taxon>Paxilineae</taxon>
        <taxon>Paxillaceae</taxon>
        <taxon>Paxillus</taxon>
    </lineage>
</organism>
<dbReference type="EMBL" id="KN819346">
    <property type="protein sequence ID" value="KIJ14002.1"/>
    <property type="molecule type" value="Genomic_DNA"/>
</dbReference>
<feature type="repeat" description="WD" evidence="3">
    <location>
        <begin position="129"/>
        <end position="170"/>
    </location>
</feature>
<reference evidence="5" key="2">
    <citation type="submission" date="2015-01" db="EMBL/GenBank/DDBJ databases">
        <title>Evolutionary Origins and Diversification of the Mycorrhizal Mutualists.</title>
        <authorList>
            <consortium name="DOE Joint Genome Institute"/>
            <consortium name="Mycorrhizal Genomics Consortium"/>
            <person name="Kohler A."/>
            <person name="Kuo A."/>
            <person name="Nagy L.G."/>
            <person name="Floudas D."/>
            <person name="Copeland A."/>
            <person name="Barry K.W."/>
            <person name="Cichocki N."/>
            <person name="Veneault-Fourrey C."/>
            <person name="LaButti K."/>
            <person name="Lindquist E.A."/>
            <person name="Lipzen A."/>
            <person name="Lundell T."/>
            <person name="Morin E."/>
            <person name="Murat C."/>
            <person name="Riley R."/>
            <person name="Ohm R."/>
            <person name="Sun H."/>
            <person name="Tunlid A."/>
            <person name="Henrissat B."/>
            <person name="Grigoriev I.V."/>
            <person name="Hibbett D.S."/>
            <person name="Martin F."/>
        </authorList>
    </citation>
    <scope>NUCLEOTIDE SEQUENCE [LARGE SCALE GENOMIC DNA]</scope>
    <source>
        <strain evidence="5">ATCC 200175</strain>
    </source>
</reference>
<feature type="repeat" description="WD" evidence="3">
    <location>
        <begin position="93"/>
        <end position="127"/>
    </location>
</feature>
<dbReference type="InterPro" id="IPR015943">
    <property type="entry name" value="WD40/YVTN_repeat-like_dom_sf"/>
</dbReference>
<dbReference type="InterPro" id="IPR020472">
    <property type="entry name" value="WD40_PAC1"/>
</dbReference>
<dbReference type="InterPro" id="IPR019775">
    <property type="entry name" value="WD40_repeat_CS"/>
</dbReference>
<dbReference type="PRINTS" id="PR00320">
    <property type="entry name" value="GPROTEINBRPT"/>
</dbReference>
<dbReference type="PANTHER" id="PTHR19879">
    <property type="entry name" value="TRANSCRIPTION INITIATION FACTOR TFIID"/>
    <property type="match status" value="1"/>
</dbReference>
<evidence type="ECO:0000313" key="5">
    <source>
        <dbReference type="Proteomes" id="UP000053647"/>
    </source>
</evidence>
<keyword evidence="1 3" id="KW-0853">WD repeat</keyword>
<proteinExistence type="predicted"/>
<dbReference type="SMART" id="SM00320">
    <property type="entry name" value="WD40"/>
    <property type="match status" value="6"/>
</dbReference>
<dbReference type="Pfam" id="PF00400">
    <property type="entry name" value="WD40"/>
    <property type="match status" value="6"/>
</dbReference>
<dbReference type="InterPro" id="IPR036322">
    <property type="entry name" value="WD40_repeat_dom_sf"/>
</dbReference>
<feature type="repeat" description="WD" evidence="3">
    <location>
        <begin position="45"/>
        <end position="86"/>
    </location>
</feature>
<evidence type="ECO:0000256" key="3">
    <source>
        <dbReference type="PROSITE-ProRule" id="PRU00221"/>
    </source>
</evidence>